<keyword evidence="2" id="KW-0902">Two-component regulatory system</keyword>
<dbReference type="AlphaFoldDB" id="A0A1M7T659"/>
<dbReference type="Proteomes" id="UP000186469">
    <property type="component" value="Unassembled WGS sequence"/>
</dbReference>
<dbReference type="OrthoDB" id="9800029at2"/>
<dbReference type="PANTHER" id="PTHR44591:SF14">
    <property type="entry name" value="PROTEIN PILG"/>
    <property type="match status" value="1"/>
</dbReference>
<name>A0A1M7T659_9BACT</name>
<evidence type="ECO:0000259" key="4">
    <source>
        <dbReference type="PROSITE" id="PS50110"/>
    </source>
</evidence>
<accession>A0A1M7T659</accession>
<dbReference type="InterPro" id="IPR050595">
    <property type="entry name" value="Bact_response_regulator"/>
</dbReference>
<dbReference type="STRING" id="1121455.SAMN02745728_01579"/>
<evidence type="ECO:0000256" key="3">
    <source>
        <dbReference type="PROSITE-ProRule" id="PRU00169"/>
    </source>
</evidence>
<evidence type="ECO:0000256" key="2">
    <source>
        <dbReference type="ARBA" id="ARBA00023012"/>
    </source>
</evidence>
<sequence length="118" mass="13258">MHILMIDDESEFLELMQQRFEKRNIAITTFTSGLKALDLLKKEEFDAVVLDVKMPEIDGLELLKRIKVLKPDLPVVVLSGHAGVNTALSAVETGAADYIMKPVAINDLIFRLNEIIKH</sequence>
<reference evidence="5 6" key="1">
    <citation type="submission" date="2016-12" db="EMBL/GenBank/DDBJ databases">
        <authorList>
            <person name="Song W.-J."/>
            <person name="Kurnit D.M."/>
        </authorList>
    </citation>
    <scope>NUCLEOTIDE SEQUENCE [LARGE SCALE GENOMIC DNA]</scope>
    <source>
        <strain evidence="5 6">DSM 11393</strain>
    </source>
</reference>
<dbReference type="InterPro" id="IPR011006">
    <property type="entry name" value="CheY-like_superfamily"/>
</dbReference>
<gene>
    <name evidence="5" type="ORF">SAMN02745728_01579</name>
</gene>
<feature type="modified residue" description="4-aspartylphosphate" evidence="3">
    <location>
        <position position="51"/>
    </location>
</feature>
<evidence type="ECO:0000313" key="5">
    <source>
        <dbReference type="EMBL" id="SHN66102.1"/>
    </source>
</evidence>
<dbReference type="SUPFAM" id="SSF52172">
    <property type="entry name" value="CheY-like"/>
    <property type="match status" value="1"/>
</dbReference>
<evidence type="ECO:0000256" key="1">
    <source>
        <dbReference type="ARBA" id="ARBA00022553"/>
    </source>
</evidence>
<protein>
    <submittedName>
        <fullName evidence="5">Response regulator receiver domain-containing protein</fullName>
    </submittedName>
</protein>
<dbReference type="PANTHER" id="PTHR44591">
    <property type="entry name" value="STRESS RESPONSE REGULATOR PROTEIN 1"/>
    <property type="match status" value="1"/>
</dbReference>
<dbReference type="Pfam" id="PF00072">
    <property type="entry name" value="Response_reg"/>
    <property type="match status" value="1"/>
</dbReference>
<proteinExistence type="predicted"/>
<organism evidence="5 6">
    <name type="scientific">Desulfovibrio litoralis DSM 11393</name>
    <dbReference type="NCBI Taxonomy" id="1121455"/>
    <lineage>
        <taxon>Bacteria</taxon>
        <taxon>Pseudomonadati</taxon>
        <taxon>Thermodesulfobacteriota</taxon>
        <taxon>Desulfovibrionia</taxon>
        <taxon>Desulfovibrionales</taxon>
        <taxon>Desulfovibrionaceae</taxon>
        <taxon>Desulfovibrio</taxon>
    </lineage>
</organism>
<dbReference type="PROSITE" id="PS50110">
    <property type="entry name" value="RESPONSE_REGULATORY"/>
    <property type="match status" value="1"/>
</dbReference>
<dbReference type="GO" id="GO:0000160">
    <property type="term" value="P:phosphorelay signal transduction system"/>
    <property type="evidence" value="ECO:0007669"/>
    <property type="project" value="UniProtKB-KW"/>
</dbReference>
<keyword evidence="1 3" id="KW-0597">Phosphoprotein</keyword>
<feature type="domain" description="Response regulatory" evidence="4">
    <location>
        <begin position="2"/>
        <end position="116"/>
    </location>
</feature>
<dbReference type="RefSeq" id="WP_072697271.1">
    <property type="nucleotide sequence ID" value="NZ_FRDI01000007.1"/>
</dbReference>
<dbReference type="SMART" id="SM00448">
    <property type="entry name" value="REC"/>
    <property type="match status" value="1"/>
</dbReference>
<dbReference type="Gene3D" id="3.40.50.2300">
    <property type="match status" value="1"/>
</dbReference>
<dbReference type="EMBL" id="FRDI01000007">
    <property type="protein sequence ID" value="SHN66102.1"/>
    <property type="molecule type" value="Genomic_DNA"/>
</dbReference>
<keyword evidence="6" id="KW-1185">Reference proteome</keyword>
<dbReference type="InterPro" id="IPR001789">
    <property type="entry name" value="Sig_transdc_resp-reg_receiver"/>
</dbReference>
<evidence type="ECO:0000313" key="6">
    <source>
        <dbReference type="Proteomes" id="UP000186469"/>
    </source>
</evidence>